<dbReference type="InterPro" id="IPR050336">
    <property type="entry name" value="Chromosome_partition/occlusion"/>
</dbReference>
<dbReference type="SUPFAM" id="SSF110849">
    <property type="entry name" value="ParB/Sulfiredoxin"/>
    <property type="match status" value="1"/>
</dbReference>
<dbReference type="InterPro" id="IPR003115">
    <property type="entry name" value="ParB_N"/>
</dbReference>
<feature type="region of interest" description="Disordered" evidence="2">
    <location>
        <begin position="365"/>
        <end position="389"/>
    </location>
</feature>
<dbReference type="NCBIfam" id="TIGR00180">
    <property type="entry name" value="parB_part"/>
    <property type="match status" value="1"/>
</dbReference>
<comment type="caution">
    <text evidence="4">The sequence shown here is derived from an EMBL/GenBank/DDBJ whole genome shotgun (WGS) entry which is preliminary data.</text>
</comment>
<evidence type="ECO:0000256" key="1">
    <source>
        <dbReference type="ARBA" id="ARBA00006295"/>
    </source>
</evidence>
<dbReference type="GO" id="GO:0007059">
    <property type="term" value="P:chromosome segregation"/>
    <property type="evidence" value="ECO:0007669"/>
    <property type="project" value="TreeGrafter"/>
</dbReference>
<evidence type="ECO:0000256" key="2">
    <source>
        <dbReference type="SAM" id="MobiDB-lite"/>
    </source>
</evidence>
<dbReference type="GO" id="GO:0005694">
    <property type="term" value="C:chromosome"/>
    <property type="evidence" value="ECO:0007669"/>
    <property type="project" value="TreeGrafter"/>
</dbReference>
<feature type="domain" description="ParB-like N-terminal" evidence="3">
    <location>
        <begin position="48"/>
        <end position="138"/>
    </location>
</feature>
<proteinExistence type="inferred from homology"/>
<gene>
    <name evidence="4" type="ORF">HNQ61_001913</name>
</gene>
<feature type="region of interest" description="Disordered" evidence="2">
    <location>
        <begin position="244"/>
        <end position="271"/>
    </location>
</feature>
<organism evidence="4 5">
    <name type="scientific">Longimicrobium terrae</name>
    <dbReference type="NCBI Taxonomy" id="1639882"/>
    <lineage>
        <taxon>Bacteria</taxon>
        <taxon>Pseudomonadati</taxon>
        <taxon>Gemmatimonadota</taxon>
        <taxon>Longimicrobiia</taxon>
        <taxon>Longimicrobiales</taxon>
        <taxon>Longimicrobiaceae</taxon>
        <taxon>Longimicrobium</taxon>
    </lineage>
</organism>
<evidence type="ECO:0000313" key="4">
    <source>
        <dbReference type="EMBL" id="MBB6070294.1"/>
    </source>
</evidence>
<comment type="similarity">
    <text evidence="1">Belongs to the ParB family.</text>
</comment>
<dbReference type="Gene3D" id="3.90.1530.30">
    <property type="match status" value="1"/>
</dbReference>
<dbReference type="InterPro" id="IPR036086">
    <property type="entry name" value="ParB/Sulfiredoxin_sf"/>
</dbReference>
<dbReference type="Pfam" id="PF02195">
    <property type="entry name" value="ParB_N"/>
    <property type="match status" value="1"/>
</dbReference>
<dbReference type="Proteomes" id="UP000582837">
    <property type="component" value="Unassembled WGS sequence"/>
</dbReference>
<evidence type="ECO:0000313" key="5">
    <source>
        <dbReference type="Proteomes" id="UP000582837"/>
    </source>
</evidence>
<dbReference type="PANTHER" id="PTHR33375:SF1">
    <property type="entry name" value="CHROMOSOME-PARTITIONING PROTEIN PARB-RELATED"/>
    <property type="match status" value="1"/>
</dbReference>
<evidence type="ECO:0000259" key="3">
    <source>
        <dbReference type="SMART" id="SM00470"/>
    </source>
</evidence>
<sequence>MSGGQSARRGGAKGLDWLAREGGGDAAAVLGADLRALAGPPLDGEPVEKVPCGHIDRSPFQARRVFPEAATAALRESVRANGLLQPVVLRPRPGGRFELIAGERRLRSVESLGWSHVTAVVRVVDDLTAHLLGQVENDDRTDISAWERALGFVDLRAHIARARGGIPTLSEIGEVRGGVDKSTVSRYLTIGEAFAPPLVARAGVTEEDMAALSLPTLIRAARRPEAHRFTHIRDVLRKRQIRAERARHRKLDPQEAGSRAPEPTAADRAKPTPKWEDYFRERAVRIETPGPAREMTTKQAHAAALRMILPLAALAARVAEAGSPTALVLEGDGGRIIYLPELLDGAVLTALERLKAALGADAAVDPKRPLTSNTPQRGRLPGMSGTHGG</sequence>
<dbReference type="EMBL" id="JACHIA010000004">
    <property type="protein sequence ID" value="MBB6070294.1"/>
    <property type="molecule type" value="Genomic_DNA"/>
</dbReference>
<reference evidence="4 5" key="1">
    <citation type="submission" date="2020-08" db="EMBL/GenBank/DDBJ databases">
        <title>Genomic Encyclopedia of Type Strains, Phase IV (KMG-IV): sequencing the most valuable type-strain genomes for metagenomic binning, comparative biology and taxonomic classification.</title>
        <authorList>
            <person name="Goeker M."/>
        </authorList>
    </citation>
    <scope>NUCLEOTIDE SEQUENCE [LARGE SCALE GENOMIC DNA]</scope>
    <source>
        <strain evidence="4 5">DSM 29007</strain>
    </source>
</reference>
<dbReference type="InterPro" id="IPR004437">
    <property type="entry name" value="ParB/RepB/Spo0J"/>
</dbReference>
<keyword evidence="5" id="KW-1185">Reference proteome</keyword>
<name>A0A841GWN1_9BACT</name>
<protein>
    <recommendedName>
        <fullName evidence="3">ParB-like N-terminal domain-containing protein</fullName>
    </recommendedName>
</protein>
<accession>A0A841GWN1</accession>
<dbReference type="RefSeq" id="WP_170035688.1">
    <property type="nucleotide sequence ID" value="NZ_JABDTL010000001.1"/>
</dbReference>
<dbReference type="SMART" id="SM00470">
    <property type="entry name" value="ParB"/>
    <property type="match status" value="1"/>
</dbReference>
<dbReference type="GO" id="GO:0003677">
    <property type="term" value="F:DNA binding"/>
    <property type="evidence" value="ECO:0007669"/>
    <property type="project" value="InterPro"/>
</dbReference>
<dbReference type="PANTHER" id="PTHR33375">
    <property type="entry name" value="CHROMOSOME-PARTITIONING PROTEIN PARB-RELATED"/>
    <property type="match status" value="1"/>
</dbReference>
<dbReference type="AlphaFoldDB" id="A0A841GWN1"/>